<dbReference type="SUPFAM" id="SSF51126">
    <property type="entry name" value="Pectin lyase-like"/>
    <property type="match status" value="2"/>
</dbReference>
<feature type="non-terminal residue" evidence="5">
    <location>
        <position position="1098"/>
    </location>
</feature>
<dbReference type="STRING" id="1890364.A0A2P6MYS1"/>
<dbReference type="OrthoDB" id="10692192at2759"/>
<accession>A0A2P6MYS1</accession>
<dbReference type="InParanoid" id="A0A2P6MYS1"/>
<dbReference type="PROSITE" id="PS50011">
    <property type="entry name" value="PROTEIN_KINASE_DOM"/>
    <property type="match status" value="1"/>
</dbReference>
<feature type="signal peptide" evidence="3">
    <location>
        <begin position="1"/>
        <end position="24"/>
    </location>
</feature>
<dbReference type="PROSITE" id="PS00107">
    <property type="entry name" value="PROTEIN_KINASE_ATP"/>
    <property type="match status" value="1"/>
</dbReference>
<keyword evidence="3" id="KW-0732">Signal</keyword>
<feature type="chain" id="PRO_5015125966" description="Protein kinase domain-containing protein" evidence="3">
    <location>
        <begin position="25"/>
        <end position="1098"/>
    </location>
</feature>
<evidence type="ECO:0000256" key="2">
    <source>
        <dbReference type="SAM" id="Phobius"/>
    </source>
</evidence>
<dbReference type="EMBL" id="MDYQ01000296">
    <property type="protein sequence ID" value="PRP76857.1"/>
    <property type="molecule type" value="Genomic_DNA"/>
</dbReference>
<evidence type="ECO:0000313" key="5">
    <source>
        <dbReference type="EMBL" id="PRP76857.1"/>
    </source>
</evidence>
<dbReference type="Gene3D" id="3.30.200.20">
    <property type="entry name" value="Phosphorylase Kinase, domain 1"/>
    <property type="match status" value="1"/>
</dbReference>
<keyword evidence="2" id="KW-0812">Transmembrane</keyword>
<dbReference type="InterPro" id="IPR011009">
    <property type="entry name" value="Kinase-like_dom_sf"/>
</dbReference>
<keyword evidence="2" id="KW-1133">Transmembrane helix</keyword>
<dbReference type="PANTHER" id="PTHR11319:SF35">
    <property type="entry name" value="OUTER MEMBRANE PROTEIN PMPC-RELATED"/>
    <property type="match status" value="1"/>
</dbReference>
<dbReference type="InterPro" id="IPR017441">
    <property type="entry name" value="Protein_kinase_ATP_BS"/>
</dbReference>
<dbReference type="GO" id="GO:0005524">
    <property type="term" value="F:ATP binding"/>
    <property type="evidence" value="ECO:0007669"/>
    <property type="project" value="UniProtKB-UniRule"/>
</dbReference>
<feature type="domain" description="Protein kinase" evidence="4">
    <location>
        <begin position="1048"/>
        <end position="1098"/>
    </location>
</feature>
<comment type="caution">
    <text evidence="5">The sequence shown here is derived from an EMBL/GenBank/DDBJ whole genome shotgun (WGS) entry which is preliminary data.</text>
</comment>
<dbReference type="InterPro" id="IPR011050">
    <property type="entry name" value="Pectin_lyase_fold/virulence"/>
</dbReference>
<feature type="transmembrane region" description="Helical" evidence="2">
    <location>
        <begin position="983"/>
        <end position="1006"/>
    </location>
</feature>
<keyword evidence="6" id="KW-1185">Reference proteome</keyword>
<sequence length="1098" mass="116455">MRSLDPQTMFKYAFLLALCAATISQPLLLNANSTNFQNESVTSAGTDIIIQFADGNYNCNKTSYRWTLKQIGIQGYNSTTITDCYFFFYGASNQTFRISDISFSNYSSSRLNTTGAISGRSFHLNRVNFLQTRTVTAYSNITLYIDQCIFSGVKGNGGMVYLRQAAVHINNTIFRDSPGCTAIVLAMDATTQNLYNITMENLIMDGLRSGILGTLLNQYTLLFVNVSIHNLTCTLTGAGSSVVDLSLDYSIGAYITISDSSFIGGDQALNNLFAANSGPNRFTALRTTFNNLQLPMYKCIFSTKGTAKLLFSDVTVKNITGPVCNVVSTLFNDGTDYNNMLSPSSLVMRDSSFESAIIPTSAREPPFLVRSLTNSVFTLVSSSIDVENCAFINVNTLLGALYHQSASDSLSIISIRRSTFQTVSSIMDGSAVSLTGSFYNVSVTDSSFTGLISEGAGGSIFIIGRAERVNVKNVNVSNSISTDGGHMYISLTGRDSKVIIDGCRLVEGVASNNGGGIFISGTGNGIAVTMSNLFMHSNRATSRGGSINCQISSGTFNLSNTTISNSEAVTGGGLFLRGAPEQIDIHHIQFIGNKAINQGGSIHFGTTGRGSIDMNDVTVTGSSALFGGAVAALATIGEMSVVNNLISNSSAQQGAAFWFSSLGRVNVLAIHKSNVTNNKALLDGGAGYITTVDRVTMDGVQMHQNSAGGNGGAFCLSSANDRAIEMDITESAMTENTANTGGAISVTGGRVQMNIFDTSLSQNSAVGNGGAIFYQGTGNSDRVNISDSQVSGNEANGGGGLYVVETTLVTDGLTMNDNKALTQGGALYYQKASSTKRQTTGQLTSNHDTFKNNSAGEGGAMFVTGDAAINSGSFDRNIGNGSDISSQGGAVNINSSTMSSDGYSLWVGNRSRVQSRDTQMKGVFLSSNSSTFQAQGLGSDAIQLTCSVGQNVTVRSDGSSTCQQFISNTSVPFKYSGTDQKTVGIAVGVSVGSLVVIALIAALFIWRRYKQQREELEAAKHNNEFDMQELAKIDLGDAKRCLIDFDELKDKQHVGSGSFGVVYRATWRQLTVAVKQILSDSVSASQLKDFLGEVAILQ</sequence>
<name>A0A2P6MYS1_9EUKA</name>
<evidence type="ECO:0000256" key="1">
    <source>
        <dbReference type="PROSITE-ProRule" id="PRU10141"/>
    </source>
</evidence>
<organism evidence="5 6">
    <name type="scientific">Planoprotostelium fungivorum</name>
    <dbReference type="NCBI Taxonomy" id="1890364"/>
    <lineage>
        <taxon>Eukaryota</taxon>
        <taxon>Amoebozoa</taxon>
        <taxon>Evosea</taxon>
        <taxon>Variosea</taxon>
        <taxon>Cavosteliida</taxon>
        <taxon>Cavosteliaceae</taxon>
        <taxon>Planoprotostelium</taxon>
    </lineage>
</organism>
<evidence type="ECO:0000313" key="6">
    <source>
        <dbReference type="Proteomes" id="UP000241769"/>
    </source>
</evidence>
<keyword evidence="1" id="KW-0547">Nucleotide-binding</keyword>
<protein>
    <recommendedName>
        <fullName evidence="4">Protein kinase domain-containing protein</fullName>
    </recommendedName>
</protein>
<dbReference type="SUPFAM" id="SSF56112">
    <property type="entry name" value="Protein kinase-like (PK-like)"/>
    <property type="match status" value="1"/>
</dbReference>
<proteinExistence type="predicted"/>
<reference evidence="5 6" key="1">
    <citation type="journal article" date="2018" name="Genome Biol. Evol.">
        <title>Multiple Roots of Fruiting Body Formation in Amoebozoa.</title>
        <authorList>
            <person name="Hillmann F."/>
            <person name="Forbes G."/>
            <person name="Novohradska S."/>
            <person name="Ferling I."/>
            <person name="Riege K."/>
            <person name="Groth M."/>
            <person name="Westermann M."/>
            <person name="Marz M."/>
            <person name="Spaller T."/>
            <person name="Winckler T."/>
            <person name="Schaap P."/>
            <person name="Glockner G."/>
        </authorList>
    </citation>
    <scope>NUCLEOTIDE SEQUENCE [LARGE SCALE GENOMIC DNA]</scope>
    <source>
        <strain evidence="5 6">Jena</strain>
    </source>
</reference>
<keyword evidence="1" id="KW-0067">ATP-binding</keyword>
<dbReference type="PANTHER" id="PTHR11319">
    <property type="entry name" value="G PROTEIN-COUPLED RECEPTOR-RELATED"/>
    <property type="match status" value="1"/>
</dbReference>
<dbReference type="InterPro" id="IPR000719">
    <property type="entry name" value="Prot_kinase_dom"/>
</dbReference>
<evidence type="ECO:0000259" key="4">
    <source>
        <dbReference type="PROSITE" id="PS50011"/>
    </source>
</evidence>
<dbReference type="AlphaFoldDB" id="A0A2P6MYS1"/>
<dbReference type="GO" id="GO:0004672">
    <property type="term" value="F:protein kinase activity"/>
    <property type="evidence" value="ECO:0007669"/>
    <property type="project" value="InterPro"/>
</dbReference>
<feature type="binding site" evidence="1">
    <location>
        <position position="1075"/>
    </location>
    <ligand>
        <name>ATP</name>
        <dbReference type="ChEBI" id="CHEBI:30616"/>
    </ligand>
</feature>
<dbReference type="Proteomes" id="UP000241769">
    <property type="component" value="Unassembled WGS sequence"/>
</dbReference>
<keyword evidence="2" id="KW-0472">Membrane</keyword>
<evidence type="ECO:0000256" key="3">
    <source>
        <dbReference type="SAM" id="SignalP"/>
    </source>
</evidence>
<gene>
    <name evidence="5" type="ORF">PROFUN_14777</name>
</gene>